<dbReference type="InterPro" id="IPR002110">
    <property type="entry name" value="Ankyrin_rpt"/>
</dbReference>
<keyword evidence="2" id="KW-0040">ANK repeat</keyword>
<dbReference type="Gene3D" id="1.25.40.20">
    <property type="entry name" value="Ankyrin repeat-containing domain"/>
    <property type="match status" value="1"/>
</dbReference>
<protein>
    <submittedName>
        <fullName evidence="4">Ankyrin repeat domain-containing protein 34B-like</fullName>
    </submittedName>
</protein>
<dbReference type="PANTHER" id="PTHR24180">
    <property type="entry name" value="CYCLIN-DEPENDENT KINASE INHIBITOR 2C-RELATED"/>
    <property type="match status" value="1"/>
</dbReference>
<dbReference type="RefSeq" id="XP_012944257.1">
    <property type="nucleotide sequence ID" value="XM_013088803.1"/>
</dbReference>
<accession>A0ABM1AAZ9</accession>
<dbReference type="PANTHER" id="PTHR24180:SF45">
    <property type="entry name" value="POLY [ADP-RIBOSE] POLYMERASE TANKYRASE"/>
    <property type="match status" value="1"/>
</dbReference>
<proteinExistence type="predicted"/>
<evidence type="ECO:0000313" key="3">
    <source>
        <dbReference type="Proteomes" id="UP000694888"/>
    </source>
</evidence>
<evidence type="ECO:0000313" key="4">
    <source>
        <dbReference type="RefSeq" id="XP_012944257.1"/>
    </source>
</evidence>
<dbReference type="InterPro" id="IPR036770">
    <property type="entry name" value="Ankyrin_rpt-contain_sf"/>
</dbReference>
<dbReference type="InterPro" id="IPR051637">
    <property type="entry name" value="Ank_repeat_dom-contain_49"/>
</dbReference>
<evidence type="ECO:0000256" key="1">
    <source>
        <dbReference type="ARBA" id="ARBA00022737"/>
    </source>
</evidence>
<dbReference type="SUPFAM" id="SSF48403">
    <property type="entry name" value="Ankyrin repeat"/>
    <property type="match status" value="1"/>
</dbReference>
<name>A0ABM1AAZ9_APLCA</name>
<sequence>MELSSEEEALFVAISFGKIHRIEKLLQQVDDLNVRSLKDQTPLVYVCHVLSGAICSHVTRMLLKQKSCDPNARDGKGKTALMYASMDKDKCDAVRILVRNRACDTNLMDENGYTALMHAVANDNMDAVDILLFCPRVVCKVDVNMHSLSGATATDLAVESRNARCCQTLVKRAGADVTLVHDVALLNTLLAKT</sequence>
<reference evidence="4" key="1">
    <citation type="submission" date="2025-08" db="UniProtKB">
        <authorList>
            <consortium name="RefSeq"/>
        </authorList>
    </citation>
    <scope>IDENTIFICATION</scope>
</reference>
<evidence type="ECO:0000256" key="2">
    <source>
        <dbReference type="ARBA" id="ARBA00023043"/>
    </source>
</evidence>
<dbReference type="Pfam" id="PF12796">
    <property type="entry name" value="Ank_2"/>
    <property type="match status" value="1"/>
</dbReference>
<organism evidence="3 4">
    <name type="scientific">Aplysia californica</name>
    <name type="common">California sea hare</name>
    <dbReference type="NCBI Taxonomy" id="6500"/>
    <lineage>
        <taxon>Eukaryota</taxon>
        <taxon>Metazoa</taxon>
        <taxon>Spiralia</taxon>
        <taxon>Lophotrochozoa</taxon>
        <taxon>Mollusca</taxon>
        <taxon>Gastropoda</taxon>
        <taxon>Heterobranchia</taxon>
        <taxon>Euthyneura</taxon>
        <taxon>Tectipleura</taxon>
        <taxon>Aplysiida</taxon>
        <taxon>Aplysioidea</taxon>
        <taxon>Aplysiidae</taxon>
        <taxon>Aplysia</taxon>
    </lineage>
</organism>
<keyword evidence="1" id="KW-0677">Repeat</keyword>
<dbReference type="GeneID" id="101851535"/>
<dbReference type="Proteomes" id="UP000694888">
    <property type="component" value="Unplaced"/>
</dbReference>
<keyword evidence="3" id="KW-1185">Reference proteome</keyword>
<dbReference type="SMART" id="SM00248">
    <property type="entry name" value="ANK"/>
    <property type="match status" value="5"/>
</dbReference>
<gene>
    <name evidence="4" type="primary">LOC101851535</name>
</gene>